<name>A0A8S5LIM3_9CAUD</name>
<evidence type="ECO:0000313" key="1">
    <source>
        <dbReference type="EMBL" id="DAD69802.1"/>
    </source>
</evidence>
<proteinExistence type="predicted"/>
<accession>A0A8S5LIM3</accession>
<dbReference type="EMBL" id="BK015856">
    <property type="protein sequence ID" value="DAD69802.1"/>
    <property type="molecule type" value="Genomic_DNA"/>
</dbReference>
<protein>
    <submittedName>
        <fullName evidence="1">Uncharacterized protein</fullName>
    </submittedName>
</protein>
<reference evidence="1" key="1">
    <citation type="journal article" date="2021" name="Proc. Natl. Acad. Sci. U.S.A.">
        <title>A Catalog of Tens of Thousands of Viruses from Human Metagenomes Reveals Hidden Associations with Chronic Diseases.</title>
        <authorList>
            <person name="Tisza M.J."/>
            <person name="Buck C.B."/>
        </authorList>
    </citation>
    <scope>NUCLEOTIDE SEQUENCE</scope>
    <source>
        <strain evidence="1">CtfYP22</strain>
    </source>
</reference>
<organism evidence="1">
    <name type="scientific">Siphoviridae sp. ctfYP22</name>
    <dbReference type="NCBI Taxonomy" id="2827584"/>
    <lineage>
        <taxon>Viruses</taxon>
        <taxon>Duplodnaviria</taxon>
        <taxon>Heunggongvirae</taxon>
        <taxon>Uroviricota</taxon>
        <taxon>Caudoviricetes</taxon>
    </lineage>
</organism>
<sequence>MTQEQLERELLPLCWRSMGTNDMIVAHTGIGMSFYIRHIEGVGCWGYIVGMFRDFEVVNLKAKTLEEAKAFFWDLYAGNVWSLLKWETEDK</sequence>